<sequence>MVLDEGLVTSRPIEISMGLLQLEPLSGLENLSRLELSGVIDNPSIIVNTNGLPQNLTRLTLVDSALMDDPMPVLQKLHNLRSLYLNDRSYMGSSMVCSKGGFPQLLVLKMSFLFNLKELILEEQALQKIVELEIVNCRSLKAAMVNETQNLYACKVPGSITCLYQRIEWCWTKI</sequence>
<dbReference type="PANTHER" id="PTHR15140:SF6">
    <property type="entry name" value="TUBULIN-SPECIFIC CHAPERONE COFACTOR E-LIKE PROTEIN"/>
    <property type="match status" value="1"/>
</dbReference>
<reference evidence="1" key="1">
    <citation type="submission" date="2020-03" db="EMBL/GenBank/DDBJ databases">
        <title>Castanea mollissima Vanexum genome sequencing.</title>
        <authorList>
            <person name="Staton M."/>
        </authorList>
    </citation>
    <scope>NUCLEOTIDE SEQUENCE</scope>
    <source>
        <tissue evidence="1">Leaf</tissue>
    </source>
</reference>
<proteinExistence type="predicted"/>
<dbReference type="InterPro" id="IPR032675">
    <property type="entry name" value="LRR_dom_sf"/>
</dbReference>
<dbReference type="AlphaFoldDB" id="A0A8J4QWH0"/>
<comment type="caution">
    <text evidence="1">The sequence shown here is derived from an EMBL/GenBank/DDBJ whole genome shotgun (WGS) entry which is preliminary data.</text>
</comment>
<keyword evidence="2" id="KW-1185">Reference proteome</keyword>
<gene>
    <name evidence="1" type="ORF">CMV_021269</name>
</gene>
<protein>
    <submittedName>
        <fullName evidence="1">Uncharacterized protein</fullName>
    </submittedName>
</protein>
<dbReference type="EMBL" id="JRKL02004150">
    <property type="protein sequence ID" value="KAF3953273.1"/>
    <property type="molecule type" value="Genomic_DNA"/>
</dbReference>
<accession>A0A8J4QWH0</accession>
<dbReference type="PANTHER" id="PTHR15140">
    <property type="entry name" value="TUBULIN-SPECIFIC CHAPERONE E"/>
    <property type="match status" value="1"/>
</dbReference>
<dbReference type="Gene3D" id="3.80.10.10">
    <property type="entry name" value="Ribonuclease Inhibitor"/>
    <property type="match status" value="1"/>
</dbReference>
<evidence type="ECO:0000313" key="1">
    <source>
        <dbReference type="EMBL" id="KAF3953273.1"/>
    </source>
</evidence>
<dbReference type="OrthoDB" id="1917524at2759"/>
<dbReference type="SUPFAM" id="SSF52047">
    <property type="entry name" value="RNI-like"/>
    <property type="match status" value="1"/>
</dbReference>
<organism evidence="1 2">
    <name type="scientific">Castanea mollissima</name>
    <name type="common">Chinese chestnut</name>
    <dbReference type="NCBI Taxonomy" id="60419"/>
    <lineage>
        <taxon>Eukaryota</taxon>
        <taxon>Viridiplantae</taxon>
        <taxon>Streptophyta</taxon>
        <taxon>Embryophyta</taxon>
        <taxon>Tracheophyta</taxon>
        <taxon>Spermatophyta</taxon>
        <taxon>Magnoliopsida</taxon>
        <taxon>eudicotyledons</taxon>
        <taxon>Gunneridae</taxon>
        <taxon>Pentapetalae</taxon>
        <taxon>rosids</taxon>
        <taxon>fabids</taxon>
        <taxon>Fagales</taxon>
        <taxon>Fagaceae</taxon>
        <taxon>Castanea</taxon>
    </lineage>
</organism>
<evidence type="ECO:0000313" key="2">
    <source>
        <dbReference type="Proteomes" id="UP000737018"/>
    </source>
</evidence>
<name>A0A8J4QWH0_9ROSI</name>
<dbReference type="Proteomes" id="UP000737018">
    <property type="component" value="Unassembled WGS sequence"/>
</dbReference>